<evidence type="ECO:0000256" key="1">
    <source>
        <dbReference type="SAM" id="Coils"/>
    </source>
</evidence>
<feature type="coiled-coil region" evidence="1">
    <location>
        <begin position="474"/>
        <end position="540"/>
    </location>
</feature>
<keyword evidence="1" id="KW-0175">Coiled coil</keyword>
<gene>
    <name evidence="2" type="ORF">SAMN05444390_101822</name>
</gene>
<reference evidence="2 3" key="1">
    <citation type="submission" date="2016-10" db="EMBL/GenBank/DDBJ databases">
        <authorList>
            <person name="de Groot N.N."/>
        </authorList>
    </citation>
    <scope>NUCLEOTIDE SEQUENCE [LARGE SCALE GENOMIC DNA]</scope>
    <source>
        <strain evidence="2 3">DSM 22012</strain>
    </source>
</reference>
<proteinExistence type="predicted"/>
<dbReference type="AlphaFoldDB" id="A0A1H5VT68"/>
<dbReference type="EMBL" id="FNVQ01000001">
    <property type="protein sequence ID" value="SEF90041.1"/>
    <property type="molecule type" value="Genomic_DNA"/>
</dbReference>
<dbReference type="RefSeq" id="WP_104001778.1">
    <property type="nucleotide sequence ID" value="NZ_FNVQ01000001.1"/>
</dbReference>
<evidence type="ECO:0000313" key="3">
    <source>
        <dbReference type="Proteomes" id="UP000236745"/>
    </source>
</evidence>
<dbReference type="OrthoDB" id="9810371at2"/>
<feature type="coiled-coil region" evidence="1">
    <location>
        <begin position="384"/>
        <end position="429"/>
    </location>
</feature>
<evidence type="ECO:0000313" key="2">
    <source>
        <dbReference type="EMBL" id="SEF90041.1"/>
    </source>
</evidence>
<sequence>MRDTYYGLTRIVLHNSYMKAITVGFETEGHSNASGGNGAGKTSALTLIPIFYGAEPNSLVSKVSGKLSFVDYYLPHQSSALIFEHRREDGYRVVVITRYVTGARSIYRFVKGSLAETFLHEDIRRLLNEGRPMIEIFTALSKRGIDVSRQIENITEYRAIIQNDKRLLRRPGGNQRRDTAMAREYCIGGPDSHMCHLDRMSYSVLKRDDMFNRLQQMIAETQFGDIHIEDKPAYLRDKSLIDDIASLRSFSAAEKDIRECVGQHGHRQHLLDDIDQNAALLSGAILQGKRRQEQLSGEITQVQTQLTVLIDANEEEHRLLLRDANDLETQVEQLDKTIDRIHTQHNDWIEQDITQKKADYGSLDQHIERRDELGKTHALLTSKVANLDQERKDAIAEAEKAHTRREKALERQQSELKEKKYNLQEEQHARSQQLSVDRAKALDAFAEGNLSQKLGPLTERVGELRAKSQAPIPTQEENDKLSHLDSEVQQLRDQEAIAKDKRKAAQDRVDAHQLTVDKGLEAWEQARKNEERAREAQDRLVSQLNPEDGSLLAELRQLNPEWAQTIGRIINPELLKRKDLEPDFEPGQDTLYGWSLALSKLEPVEAAATEAVIRERLDRAESTLRNALEEVTKKKQACDQHDAKNRELNELYSSADHMYQRLGREAGVLQTRYDDCRRQNRNAALTRQQEAKRELAQAEQAVRNLEESIANGKREIEDQFDQQQMEIAALAQTAQGELLEQLGRVKQQLDDAQKDYDDRLSGIEERFSEQCQREGVDSTRIKAARTAFEKQAAFVEDVQGYSPLLAQYDAWFKDQWSTLREKQERLHLDQLALSKARQAVKDLEERFKAESKSLKETLGQKKTAHKTLSDELVRASTLIEQLPGGAVTDPNDGDLSHLTELLQGLLNEERALKRKLLSNVDRISNVLREYSESKIHKAWVLLLEQRRAQTGLDQFENDFKLQQPVDFGNLIDELLPDIRSSLFEEIRSIGDSLSRYHGSLKLLNDEVTKVSRHLRDKINTNQRIDSLSDIQLHITSKVVEGDYWDRLTFFNQQWIAWREQRDQQLPSDQLMLALTDANDALQSADIKKDLKSLIGLKISVVENGRTAMVTNSKEFDALSSNGLSYLAIIVIFIGMARYLCPNPNIALHWPVDELANLSPENVAKLFEMFDEAGLYFFSAFPSTDPNLLKFFKYRTLIHRNTGIRRIAVSANIEHDQARERMKLALHVTEN</sequence>
<protein>
    <recommendedName>
        <fullName evidence="4">Chromosome segregation ATPase</fullName>
    </recommendedName>
</protein>
<feature type="coiled-coil region" evidence="1">
    <location>
        <begin position="681"/>
        <end position="755"/>
    </location>
</feature>
<dbReference type="Proteomes" id="UP000236745">
    <property type="component" value="Unassembled WGS sequence"/>
</dbReference>
<keyword evidence="3" id="KW-1185">Reference proteome</keyword>
<feature type="coiled-coil region" evidence="1">
    <location>
        <begin position="310"/>
        <end position="344"/>
    </location>
</feature>
<dbReference type="InterPro" id="IPR021979">
    <property type="entry name" value="DUF3584"/>
</dbReference>
<evidence type="ECO:0008006" key="4">
    <source>
        <dbReference type="Google" id="ProtNLM"/>
    </source>
</evidence>
<dbReference type="Pfam" id="PF12128">
    <property type="entry name" value="DUF3584"/>
    <property type="match status" value="1"/>
</dbReference>
<accession>A0A1H5VT68</accession>
<name>A0A1H5VT68_9GAMM</name>
<feature type="coiled-coil region" evidence="1">
    <location>
        <begin position="610"/>
        <end position="637"/>
    </location>
</feature>
<organism evidence="2 3">
    <name type="scientific">Marinobacterium lutimaris</name>
    <dbReference type="NCBI Taxonomy" id="568106"/>
    <lineage>
        <taxon>Bacteria</taxon>
        <taxon>Pseudomonadati</taxon>
        <taxon>Pseudomonadota</taxon>
        <taxon>Gammaproteobacteria</taxon>
        <taxon>Oceanospirillales</taxon>
        <taxon>Oceanospirillaceae</taxon>
        <taxon>Marinobacterium</taxon>
    </lineage>
</organism>